<reference evidence="2" key="1">
    <citation type="submission" date="2020-03" db="EMBL/GenBank/DDBJ databases">
        <title>Hybrid Assembly of Korean Phytophthora infestans isolates.</title>
        <authorList>
            <person name="Prokchorchik M."/>
            <person name="Lee Y."/>
            <person name="Seo J."/>
            <person name="Cho J.-H."/>
            <person name="Park Y.-E."/>
            <person name="Jang D.-C."/>
            <person name="Im J.-S."/>
            <person name="Choi J.-G."/>
            <person name="Park H.-J."/>
            <person name="Lee G.-B."/>
            <person name="Lee Y.-G."/>
            <person name="Hong S.-Y."/>
            <person name="Cho K."/>
            <person name="Sohn K.H."/>
        </authorList>
    </citation>
    <scope>NUCLEOTIDE SEQUENCE</scope>
    <source>
        <strain evidence="2">KR_2_A2</strain>
    </source>
</reference>
<dbReference type="EMBL" id="JAACNO010003216">
    <property type="protein sequence ID" value="KAF4127883.1"/>
    <property type="molecule type" value="Genomic_DNA"/>
</dbReference>
<evidence type="ECO:0000313" key="3">
    <source>
        <dbReference type="Proteomes" id="UP000704712"/>
    </source>
</evidence>
<proteinExistence type="predicted"/>
<evidence type="ECO:0000313" key="2">
    <source>
        <dbReference type="EMBL" id="KAF4127883.1"/>
    </source>
</evidence>
<dbReference type="Pfam" id="PF24626">
    <property type="entry name" value="SH3_Tf2-1"/>
    <property type="match status" value="1"/>
</dbReference>
<dbReference type="AlphaFoldDB" id="A0A8S9TJ08"/>
<feature type="domain" description="Tf2-1-like SH3-like" evidence="1">
    <location>
        <begin position="191"/>
        <end position="237"/>
    </location>
</feature>
<comment type="caution">
    <text evidence="2">The sequence shown here is derived from an EMBL/GenBank/DDBJ whole genome shotgun (WGS) entry which is preliminary data.</text>
</comment>
<feature type="non-terminal residue" evidence="2">
    <location>
        <position position="1"/>
    </location>
</feature>
<organism evidence="2 3">
    <name type="scientific">Phytophthora infestans</name>
    <name type="common">Potato late blight agent</name>
    <name type="synonym">Botrytis infestans</name>
    <dbReference type="NCBI Taxonomy" id="4787"/>
    <lineage>
        <taxon>Eukaryota</taxon>
        <taxon>Sar</taxon>
        <taxon>Stramenopiles</taxon>
        <taxon>Oomycota</taxon>
        <taxon>Peronosporomycetes</taxon>
        <taxon>Peronosporales</taxon>
        <taxon>Peronosporaceae</taxon>
        <taxon>Phytophthora</taxon>
    </lineage>
</organism>
<evidence type="ECO:0000259" key="1">
    <source>
        <dbReference type="Pfam" id="PF24626"/>
    </source>
</evidence>
<accession>A0A8S9TJ08</accession>
<sequence length="264" mass="30334">SEGLDAVYVAVCRLSNGPCNIPTTKDLDAKRTARLFFFTTSFTTIHSQTQLYPIVIQRSQRELMTIMQAKQRMAVSKRAKADGRDERQIRALEYSLGCAVSHYGDDWMKMLPTVEYAHATLVSTPKSVAQKMSRSRQEAAEFAQLKRDKRNISNRGRKQVQFSEGDLVYIDSRVLSNAFGQPDYDPDRDLNRNKLLPKWYGPFPVERRIGENAYRVAVPNRYLSRGRHATFNVDHVKLSLDVPEIFEAGRSQRVHLEYTTKIEK</sequence>
<protein>
    <recommendedName>
        <fullName evidence="1">Tf2-1-like SH3-like domain-containing protein</fullName>
    </recommendedName>
</protein>
<dbReference type="Proteomes" id="UP000704712">
    <property type="component" value="Unassembled WGS sequence"/>
</dbReference>
<name>A0A8S9TJ08_PHYIN</name>
<dbReference type="InterPro" id="IPR056924">
    <property type="entry name" value="SH3_Tf2-1"/>
</dbReference>
<gene>
    <name evidence="2" type="ORF">GN958_ATG22939</name>
</gene>